<protein>
    <submittedName>
        <fullName evidence="8">ABC transporter C family member 8 isoform X2</fullName>
    </submittedName>
</protein>
<dbReference type="Pfam" id="PF03094">
    <property type="entry name" value="Mlo"/>
    <property type="match status" value="1"/>
</dbReference>
<dbReference type="InterPro" id="IPR043519">
    <property type="entry name" value="NT_sf"/>
</dbReference>
<keyword evidence="5" id="KW-1133">Transmembrane helix</keyword>
<evidence type="ECO:0000256" key="7">
    <source>
        <dbReference type="ARBA" id="ARBA00023265"/>
    </source>
</evidence>
<keyword evidence="4" id="KW-0611">Plant defense</keyword>
<evidence type="ECO:0000256" key="1">
    <source>
        <dbReference type="ARBA" id="ARBA00004141"/>
    </source>
</evidence>
<evidence type="ECO:0000256" key="2">
    <source>
        <dbReference type="ARBA" id="ARBA00006574"/>
    </source>
</evidence>
<name>A0AAQ3QLB7_9LILI</name>
<reference evidence="8 9" key="1">
    <citation type="submission" date="2023-10" db="EMBL/GenBank/DDBJ databases">
        <title>Chromosome-scale genome assembly provides insights into flower coloration mechanisms of Canna indica.</title>
        <authorList>
            <person name="Li C."/>
        </authorList>
    </citation>
    <scope>NUCLEOTIDE SEQUENCE [LARGE SCALE GENOMIC DNA]</scope>
    <source>
        <tissue evidence="8">Flower</tissue>
    </source>
</reference>
<accession>A0AAQ3QLB7</accession>
<dbReference type="Proteomes" id="UP001327560">
    <property type="component" value="Chromosome 7"/>
</dbReference>
<dbReference type="GO" id="GO:0016020">
    <property type="term" value="C:membrane"/>
    <property type="evidence" value="ECO:0007669"/>
    <property type="project" value="UniProtKB-SubCell"/>
</dbReference>
<gene>
    <name evidence="8" type="ORF">Cni_G22076</name>
</gene>
<dbReference type="GO" id="GO:0006952">
    <property type="term" value="P:defense response"/>
    <property type="evidence" value="ECO:0007669"/>
    <property type="project" value="UniProtKB-KW"/>
</dbReference>
<dbReference type="EMBL" id="CP136896">
    <property type="protein sequence ID" value="WOL13306.1"/>
    <property type="molecule type" value="Genomic_DNA"/>
</dbReference>
<comment type="subcellular location">
    <subcellularLocation>
        <location evidence="1">Membrane</location>
        <topology evidence="1">Multi-pass membrane protein</topology>
    </subcellularLocation>
</comment>
<proteinExistence type="inferred from homology"/>
<evidence type="ECO:0000256" key="4">
    <source>
        <dbReference type="ARBA" id="ARBA00022821"/>
    </source>
</evidence>
<dbReference type="SUPFAM" id="SSF81301">
    <property type="entry name" value="Nucleotidyltransferase"/>
    <property type="match status" value="1"/>
</dbReference>
<keyword evidence="7" id="KW-0568">Pathogenesis-related protein</keyword>
<evidence type="ECO:0000256" key="5">
    <source>
        <dbReference type="ARBA" id="ARBA00022989"/>
    </source>
</evidence>
<dbReference type="InterPro" id="IPR004326">
    <property type="entry name" value="Mlo"/>
</dbReference>
<keyword evidence="6" id="KW-0472">Membrane</keyword>
<dbReference type="AlphaFoldDB" id="A0AAQ3QLB7"/>
<keyword evidence="9" id="KW-1185">Reference proteome</keyword>
<evidence type="ECO:0000256" key="6">
    <source>
        <dbReference type="ARBA" id="ARBA00023136"/>
    </source>
</evidence>
<comment type="similarity">
    <text evidence="2">Belongs to the MLO family.</text>
</comment>
<evidence type="ECO:0000313" key="8">
    <source>
        <dbReference type="EMBL" id="WOL13306.1"/>
    </source>
</evidence>
<evidence type="ECO:0000256" key="3">
    <source>
        <dbReference type="ARBA" id="ARBA00022692"/>
    </source>
</evidence>
<organism evidence="8 9">
    <name type="scientific">Canna indica</name>
    <name type="common">Indian-shot</name>
    <dbReference type="NCBI Taxonomy" id="4628"/>
    <lineage>
        <taxon>Eukaryota</taxon>
        <taxon>Viridiplantae</taxon>
        <taxon>Streptophyta</taxon>
        <taxon>Embryophyta</taxon>
        <taxon>Tracheophyta</taxon>
        <taxon>Spermatophyta</taxon>
        <taxon>Magnoliopsida</taxon>
        <taxon>Liliopsida</taxon>
        <taxon>Zingiberales</taxon>
        <taxon>Cannaceae</taxon>
        <taxon>Canna</taxon>
    </lineage>
</organism>
<evidence type="ECO:0000313" key="9">
    <source>
        <dbReference type="Proteomes" id="UP001327560"/>
    </source>
</evidence>
<sequence length="249" mass="28162">MRRAETFASFSRSLLCATWISPLSHSILPALLKNAVTSLEVKETRKRKKETDRSCPLDPILNPALDRNQVAVAREEEKQFQIFSGEKKKPNRLKKPPGSSFASSTIATVGMKKKSLIIIQVLCSYITLPLYALVSQEMNIYMQEQTSHALTSKWLWTPIDGEFDDYIVNPKPSGYQMYYVASARELVRINGTTKATKAVVMNNAAESLLVVVTIRAFRTIDRFIKTNLQLINIDASMFYYTIGTLELIE</sequence>
<keyword evidence="3" id="KW-0812">Transmembrane</keyword>